<organism evidence="2 3">
    <name type="scientific">Caenorhabditis bovis</name>
    <dbReference type="NCBI Taxonomy" id="2654633"/>
    <lineage>
        <taxon>Eukaryota</taxon>
        <taxon>Metazoa</taxon>
        <taxon>Ecdysozoa</taxon>
        <taxon>Nematoda</taxon>
        <taxon>Chromadorea</taxon>
        <taxon>Rhabditida</taxon>
        <taxon>Rhabditina</taxon>
        <taxon>Rhabditomorpha</taxon>
        <taxon>Rhabditoidea</taxon>
        <taxon>Rhabditidae</taxon>
        <taxon>Peloderinae</taxon>
        <taxon>Caenorhabditis</taxon>
    </lineage>
</organism>
<sequence>MTDSTLLTGFTTTYQSLSSRHYPLCEEFFCDVYFTPQKVISIGIMLGRLLIAVLILVLGTKMEKDFMRSISNTIFIPIVVSELFAIYIECVNFADFFTKSSKESKEFRSAYILWTQGFLSVMNDYVHINIVCMLPLLLYCGRIATLPGDRINAFPTNMICMVMQVVPFFVSILNYVHTTNAATVLAILAAMSRIVTLVCFSAILVQIFVSIVVLMRDLPYEAATSVDMQVRDARCRLAWTLAYIAIPFITLIPFIVEAIFYVFDIHGKPNSGTRLAKVICDILIVMVHFYRPTWMVIITMVFLPPYRRAVPLLFCCCSFCPKVDVEPLPRKPNDMSLMYRYADI</sequence>
<keyword evidence="3" id="KW-1185">Reference proteome</keyword>
<reference evidence="2 3" key="1">
    <citation type="submission" date="2020-04" db="EMBL/GenBank/DDBJ databases">
        <authorList>
            <person name="Laetsch R D."/>
            <person name="Stevens L."/>
            <person name="Kumar S."/>
            <person name="Blaxter L. M."/>
        </authorList>
    </citation>
    <scope>NUCLEOTIDE SEQUENCE [LARGE SCALE GENOMIC DNA]</scope>
</reference>
<dbReference type="AlphaFoldDB" id="A0A8S1F1D5"/>
<accession>A0A8S1F1D5</accession>
<evidence type="ECO:0000313" key="2">
    <source>
        <dbReference type="EMBL" id="CAB3406605.1"/>
    </source>
</evidence>
<name>A0A8S1F1D5_9PELO</name>
<proteinExistence type="predicted"/>
<dbReference type="Proteomes" id="UP000494206">
    <property type="component" value="Unassembled WGS sequence"/>
</dbReference>
<evidence type="ECO:0000313" key="3">
    <source>
        <dbReference type="Proteomes" id="UP000494206"/>
    </source>
</evidence>
<feature type="transmembrane region" description="Helical" evidence="1">
    <location>
        <begin position="39"/>
        <end position="58"/>
    </location>
</feature>
<dbReference type="OrthoDB" id="5803948at2759"/>
<feature type="transmembrane region" description="Helical" evidence="1">
    <location>
        <begin position="182"/>
        <end position="215"/>
    </location>
</feature>
<gene>
    <name evidence="2" type="ORF">CBOVIS_LOCUS8659</name>
</gene>
<feature type="transmembrane region" description="Helical" evidence="1">
    <location>
        <begin position="125"/>
        <end position="144"/>
    </location>
</feature>
<feature type="transmembrane region" description="Helical" evidence="1">
    <location>
        <begin position="70"/>
        <end position="88"/>
    </location>
</feature>
<keyword evidence="1" id="KW-0812">Transmembrane</keyword>
<keyword evidence="1" id="KW-1133">Transmembrane helix</keyword>
<evidence type="ECO:0000256" key="1">
    <source>
        <dbReference type="SAM" id="Phobius"/>
    </source>
</evidence>
<feature type="transmembrane region" description="Helical" evidence="1">
    <location>
        <begin position="236"/>
        <end position="262"/>
    </location>
</feature>
<comment type="caution">
    <text evidence="2">The sequence shown here is derived from an EMBL/GenBank/DDBJ whole genome shotgun (WGS) entry which is preliminary data.</text>
</comment>
<dbReference type="EMBL" id="CADEPM010000005">
    <property type="protein sequence ID" value="CAB3406605.1"/>
    <property type="molecule type" value="Genomic_DNA"/>
</dbReference>
<feature type="transmembrane region" description="Helical" evidence="1">
    <location>
        <begin position="282"/>
        <end position="303"/>
    </location>
</feature>
<keyword evidence="1" id="KW-0472">Membrane</keyword>
<protein>
    <submittedName>
        <fullName evidence="2">Uncharacterized protein</fullName>
    </submittedName>
</protein>